<feature type="transmembrane region" description="Helical" evidence="1">
    <location>
        <begin position="385"/>
        <end position="404"/>
    </location>
</feature>
<dbReference type="NCBIfam" id="TIGR00792">
    <property type="entry name" value="gph"/>
    <property type="match status" value="1"/>
</dbReference>
<dbReference type="Gene3D" id="1.20.1250.20">
    <property type="entry name" value="MFS general substrate transporter like domains"/>
    <property type="match status" value="1"/>
</dbReference>
<dbReference type="AlphaFoldDB" id="A0A9J6MSL6"/>
<comment type="caution">
    <text evidence="2">The sequence shown here is derived from an EMBL/GenBank/DDBJ whole genome shotgun (WGS) entry which is preliminary data.</text>
</comment>
<keyword evidence="1" id="KW-1133">Transmembrane helix</keyword>
<sequence>MRQTIIEGPWIEQKHDLEKPRKKEMWAYGVGSFGIFSVNTLISSFLTFYYTDVVGIAGAIVGTLMLIARLFDGITDIGMGSIVDMTRSKHGKARPWLLWMSVPLGVSIVLLFSVPDLDHTGKIIYAYITYILFILLYTAASIPYKTLLGVMTQHQHSRSLSNIYSTIFTMIGTLIVMTFTQPLTASIGWTGLAGFYGLLSIIALYITFRFVKERVESSTSQQDKIPFSASFKAILRNKYWIIITLFCITFYTTICLVQGAGLYYAQWVIGDINKFPIIGLTLTAPMILGLFFIGPLVARFGKRNVAIIGSLVAIVGQIIKWADPSNLPVFLVGTALAGLGVMPTLGLLLAMVNDTVEYGEYKTGLRTEGLVNSAASFGMKFGTGLGLAVVGWLLGIGGYVGGAVEQPALAIEMIKAVNIQIPLALAVIQIILMLFFRIDKEYPAILAELQRRKNE</sequence>
<feature type="transmembrane region" description="Helical" evidence="1">
    <location>
        <begin position="124"/>
        <end position="142"/>
    </location>
</feature>
<reference evidence="2 3" key="1">
    <citation type="submission" date="2022-03" db="EMBL/GenBank/DDBJ databases">
        <title>Novel Bacillus species.</title>
        <authorList>
            <person name="Liu G."/>
        </authorList>
    </citation>
    <scope>NUCLEOTIDE SEQUENCE [LARGE SCALE GENOMIC DNA]</scope>
    <source>
        <strain evidence="2 3">FJAT-50051</strain>
    </source>
</reference>
<dbReference type="GO" id="GO:0005886">
    <property type="term" value="C:plasma membrane"/>
    <property type="evidence" value="ECO:0007669"/>
    <property type="project" value="TreeGrafter"/>
</dbReference>
<gene>
    <name evidence="2" type="ORF">KHB02_015050</name>
</gene>
<feature type="transmembrane region" description="Helical" evidence="1">
    <location>
        <begin position="277"/>
        <end position="298"/>
    </location>
</feature>
<feature type="transmembrane region" description="Helical" evidence="1">
    <location>
        <begin position="96"/>
        <end position="112"/>
    </location>
</feature>
<accession>A0A9J6MSL6</accession>
<dbReference type="SUPFAM" id="SSF103473">
    <property type="entry name" value="MFS general substrate transporter"/>
    <property type="match status" value="1"/>
</dbReference>
<feature type="transmembrane region" description="Helical" evidence="1">
    <location>
        <begin position="416"/>
        <end position="436"/>
    </location>
</feature>
<feature type="transmembrane region" description="Helical" evidence="1">
    <location>
        <begin position="239"/>
        <end position="265"/>
    </location>
</feature>
<dbReference type="InterPro" id="IPR036259">
    <property type="entry name" value="MFS_trans_sf"/>
</dbReference>
<keyword evidence="3" id="KW-1185">Reference proteome</keyword>
<dbReference type="EMBL" id="JAGYPE020000026">
    <property type="protein sequence ID" value="MCH6266845.1"/>
    <property type="molecule type" value="Genomic_DNA"/>
</dbReference>
<protein>
    <submittedName>
        <fullName evidence="2">MFS transporter</fullName>
    </submittedName>
</protein>
<dbReference type="Proteomes" id="UP000677265">
    <property type="component" value="Unassembled WGS sequence"/>
</dbReference>
<dbReference type="GO" id="GO:0015293">
    <property type="term" value="F:symporter activity"/>
    <property type="evidence" value="ECO:0007669"/>
    <property type="project" value="InterPro"/>
</dbReference>
<keyword evidence="1" id="KW-0472">Membrane</keyword>
<proteinExistence type="predicted"/>
<evidence type="ECO:0000256" key="1">
    <source>
        <dbReference type="SAM" id="Phobius"/>
    </source>
</evidence>
<dbReference type="Pfam" id="PF13347">
    <property type="entry name" value="MFS_2"/>
    <property type="match status" value="1"/>
</dbReference>
<evidence type="ECO:0000313" key="2">
    <source>
        <dbReference type="EMBL" id="MCH6266845.1"/>
    </source>
</evidence>
<dbReference type="PANTHER" id="PTHR11328:SF24">
    <property type="entry name" value="MAJOR FACILITATOR SUPERFAMILY (MFS) PROFILE DOMAIN-CONTAINING PROTEIN"/>
    <property type="match status" value="1"/>
</dbReference>
<feature type="transmembrane region" description="Helical" evidence="1">
    <location>
        <begin position="305"/>
        <end position="322"/>
    </location>
</feature>
<evidence type="ECO:0000313" key="3">
    <source>
        <dbReference type="Proteomes" id="UP000677265"/>
    </source>
</evidence>
<dbReference type="PANTHER" id="PTHR11328">
    <property type="entry name" value="MAJOR FACILITATOR SUPERFAMILY DOMAIN-CONTAINING PROTEIN"/>
    <property type="match status" value="1"/>
</dbReference>
<dbReference type="GO" id="GO:0006814">
    <property type="term" value="P:sodium ion transport"/>
    <property type="evidence" value="ECO:0007669"/>
    <property type="project" value="InterPro"/>
</dbReference>
<feature type="transmembrane region" description="Helical" evidence="1">
    <location>
        <begin position="163"/>
        <end position="181"/>
    </location>
</feature>
<feature type="transmembrane region" description="Helical" evidence="1">
    <location>
        <begin position="187"/>
        <end position="208"/>
    </location>
</feature>
<organism evidence="2 3">
    <name type="scientific">Neobacillus citreus</name>
    <dbReference type="NCBI Taxonomy" id="2833578"/>
    <lineage>
        <taxon>Bacteria</taxon>
        <taxon>Bacillati</taxon>
        <taxon>Bacillota</taxon>
        <taxon>Bacilli</taxon>
        <taxon>Bacillales</taxon>
        <taxon>Bacillaceae</taxon>
        <taxon>Neobacillus</taxon>
    </lineage>
</organism>
<dbReference type="InterPro" id="IPR039672">
    <property type="entry name" value="MFS_2"/>
</dbReference>
<dbReference type="InterPro" id="IPR001927">
    <property type="entry name" value="Na/Gal_symport"/>
</dbReference>
<feature type="transmembrane region" description="Helical" evidence="1">
    <location>
        <begin position="328"/>
        <end position="352"/>
    </location>
</feature>
<keyword evidence="1" id="KW-0812">Transmembrane</keyword>
<feature type="transmembrane region" description="Helical" evidence="1">
    <location>
        <begin position="26"/>
        <end position="50"/>
    </location>
</feature>
<feature type="transmembrane region" description="Helical" evidence="1">
    <location>
        <begin position="56"/>
        <end position="75"/>
    </location>
</feature>
<dbReference type="CDD" id="cd17332">
    <property type="entry name" value="MFS_MelB_like"/>
    <property type="match status" value="1"/>
</dbReference>
<name>A0A9J6MSL6_9BACI</name>
<dbReference type="GO" id="GO:0008643">
    <property type="term" value="P:carbohydrate transport"/>
    <property type="evidence" value="ECO:0007669"/>
    <property type="project" value="InterPro"/>
</dbReference>
<dbReference type="RefSeq" id="WP_241113880.1">
    <property type="nucleotide sequence ID" value="NZ_JAGYPE020000026.1"/>
</dbReference>